<evidence type="ECO:0000256" key="1">
    <source>
        <dbReference type="ARBA" id="ARBA00022723"/>
    </source>
</evidence>
<evidence type="ECO:0000256" key="2">
    <source>
        <dbReference type="ARBA" id="ARBA00022842"/>
    </source>
</evidence>
<evidence type="ECO:0000313" key="5">
    <source>
        <dbReference type="EMBL" id="CAE0688501.1"/>
    </source>
</evidence>
<organism evidence="5">
    <name type="scientific">Pelagomonas calceolata</name>
    <dbReference type="NCBI Taxonomy" id="35677"/>
    <lineage>
        <taxon>Eukaryota</taxon>
        <taxon>Sar</taxon>
        <taxon>Stramenopiles</taxon>
        <taxon>Ochrophyta</taxon>
        <taxon>Pelagophyceae</taxon>
        <taxon>Pelagomonadales</taxon>
        <taxon>Pelagomonadaceae</taxon>
        <taxon>Pelagomonas</taxon>
    </lineage>
</organism>
<reference evidence="6" key="2">
    <citation type="submission" date="2021-11" db="EMBL/GenBank/DDBJ databases">
        <authorList>
            <consortium name="Genoscope - CEA"/>
            <person name="William W."/>
        </authorList>
    </citation>
    <scope>NUCLEOTIDE SEQUENCE</scope>
</reference>
<keyword evidence="1" id="KW-0479">Metal-binding</keyword>
<dbReference type="Gene3D" id="3.30.460.10">
    <property type="entry name" value="Beta Polymerase, domain 2"/>
    <property type="match status" value="1"/>
</dbReference>
<dbReference type="GO" id="GO:0005730">
    <property type="term" value="C:nucleolus"/>
    <property type="evidence" value="ECO:0007669"/>
    <property type="project" value="TreeGrafter"/>
</dbReference>
<evidence type="ECO:0000313" key="6">
    <source>
        <dbReference type="EMBL" id="CAH0371504.1"/>
    </source>
</evidence>
<dbReference type="EMBL" id="HBIW01004835">
    <property type="protein sequence ID" value="CAE0688501.1"/>
    <property type="molecule type" value="Transcribed_RNA"/>
</dbReference>
<evidence type="ECO:0008006" key="8">
    <source>
        <dbReference type="Google" id="ProtNLM"/>
    </source>
</evidence>
<dbReference type="Proteomes" id="UP000789595">
    <property type="component" value="Unassembled WGS sequence"/>
</dbReference>
<keyword evidence="7" id="KW-1185">Reference proteome</keyword>
<dbReference type="EMBL" id="CAKKNE010000003">
    <property type="protein sequence ID" value="CAH0371504.1"/>
    <property type="molecule type" value="Genomic_DNA"/>
</dbReference>
<dbReference type="InterPro" id="IPR043519">
    <property type="entry name" value="NT_sf"/>
</dbReference>
<accession>A0A7S3ZN42</accession>
<dbReference type="InterPro" id="IPR054708">
    <property type="entry name" value="MTPAP-like_central"/>
</dbReference>
<dbReference type="GO" id="GO:1990817">
    <property type="term" value="F:poly(A) RNA polymerase activity"/>
    <property type="evidence" value="ECO:0007669"/>
    <property type="project" value="InterPro"/>
</dbReference>
<dbReference type="SUPFAM" id="SSF81631">
    <property type="entry name" value="PAP/OAS1 substrate-binding domain"/>
    <property type="match status" value="1"/>
</dbReference>
<dbReference type="OrthoDB" id="273917at2759"/>
<dbReference type="GO" id="GO:0043634">
    <property type="term" value="P:polyadenylation-dependent ncRNA catabolic process"/>
    <property type="evidence" value="ECO:0007669"/>
    <property type="project" value="TreeGrafter"/>
</dbReference>
<dbReference type="InterPro" id="IPR045862">
    <property type="entry name" value="Trf4-like"/>
</dbReference>
<dbReference type="PANTHER" id="PTHR23092:SF15">
    <property type="entry name" value="INACTIVE NON-CANONICAL POLY(A) RNA POLYMERASE PROTEIN TRF4-2-RELATED"/>
    <property type="match status" value="1"/>
</dbReference>
<name>A0A7S3ZN42_9STRA</name>
<feature type="domain" description="Poly(A) RNA polymerase mitochondrial-like central palm" evidence="4">
    <location>
        <begin position="126"/>
        <end position="264"/>
    </location>
</feature>
<evidence type="ECO:0000259" key="3">
    <source>
        <dbReference type="Pfam" id="PF03828"/>
    </source>
</evidence>
<dbReference type="Pfam" id="PF03828">
    <property type="entry name" value="PAP_assoc"/>
    <property type="match status" value="1"/>
</dbReference>
<dbReference type="InterPro" id="IPR002058">
    <property type="entry name" value="PAP_assoc"/>
</dbReference>
<dbReference type="CDD" id="cd05402">
    <property type="entry name" value="NT_PAP_TUTase"/>
    <property type="match status" value="1"/>
</dbReference>
<reference evidence="5" key="1">
    <citation type="submission" date="2021-01" db="EMBL/GenBank/DDBJ databases">
        <authorList>
            <person name="Corre E."/>
            <person name="Pelletier E."/>
            <person name="Niang G."/>
            <person name="Scheremetjew M."/>
            <person name="Finn R."/>
            <person name="Kale V."/>
            <person name="Holt S."/>
            <person name="Cochrane G."/>
            <person name="Meng A."/>
            <person name="Brown T."/>
            <person name="Cohen L."/>
        </authorList>
    </citation>
    <scope>NUCLEOTIDE SEQUENCE</scope>
    <source>
        <strain evidence="5">CCMP1756</strain>
    </source>
</reference>
<gene>
    <name evidence="5" type="ORF">PCAL00307_LOCUS3935</name>
    <name evidence="6" type="ORF">PECAL_3P14500</name>
</gene>
<protein>
    <recommendedName>
        <fullName evidence="8">Polymerase nucleotidyl transferase domain-containing protein</fullName>
    </recommendedName>
</protein>
<sequence>MGKRRREQLNADAERLQVQRLGELVDRENALLLSDLPAQYQAAFAQPLRTESKLRKYLEGLDGFELCEGDKPGTHCLRRKASEQPQKKARREVRTTAENVISVEASPAPQSEFNPVRRAASPLQKLHDEILAFRDVVAPSSTERAAREDAFRTLERAAKSCWPRCEAKVFGSALTKLELPSSDVDVVVFGAPVDKGSGGVAKRLRTLASALEDLGAIAPRSLEVVESARIPLVKYVDAASNTAVDVSFDVESGLRTGKLVRSYMDAMPPLRPLVLVLKFFLAQRGLNETFTGGVGSYMLQLMVVSFLQQRHRTDRATGLVSPQNLGSLLLEFFELYGRDLNPTITGISVRRHGAYFPKRSRNWFNPARPNLLAIENPDDDKLDVGKNSYNYHRVRRAFDHAHDAIVAASTREDWRRTCLLGIVVDMSVWNERVLQRGLG</sequence>
<dbReference type="PANTHER" id="PTHR23092">
    <property type="entry name" value="POLY(A) RNA POLYMERASE"/>
    <property type="match status" value="1"/>
</dbReference>
<dbReference type="AlphaFoldDB" id="A0A7S3ZN42"/>
<dbReference type="GO" id="GO:0003729">
    <property type="term" value="F:mRNA binding"/>
    <property type="evidence" value="ECO:0007669"/>
    <property type="project" value="TreeGrafter"/>
</dbReference>
<feature type="domain" description="PAP-associated" evidence="3">
    <location>
        <begin position="324"/>
        <end position="380"/>
    </location>
</feature>
<dbReference type="SUPFAM" id="SSF81301">
    <property type="entry name" value="Nucleotidyltransferase"/>
    <property type="match status" value="1"/>
</dbReference>
<dbReference type="GO" id="GO:0031123">
    <property type="term" value="P:RNA 3'-end processing"/>
    <property type="evidence" value="ECO:0007669"/>
    <property type="project" value="TreeGrafter"/>
</dbReference>
<keyword evidence="2" id="KW-0460">Magnesium</keyword>
<evidence type="ECO:0000313" key="7">
    <source>
        <dbReference type="Proteomes" id="UP000789595"/>
    </source>
</evidence>
<dbReference type="Pfam" id="PF22600">
    <property type="entry name" value="MTPAP-like_central"/>
    <property type="match status" value="1"/>
</dbReference>
<dbReference type="GO" id="GO:0031499">
    <property type="term" value="C:TRAMP complex"/>
    <property type="evidence" value="ECO:0007669"/>
    <property type="project" value="TreeGrafter"/>
</dbReference>
<dbReference type="Gene3D" id="1.10.1410.10">
    <property type="match status" value="1"/>
</dbReference>
<proteinExistence type="predicted"/>
<evidence type="ECO:0000259" key="4">
    <source>
        <dbReference type="Pfam" id="PF22600"/>
    </source>
</evidence>
<dbReference type="GO" id="GO:0046872">
    <property type="term" value="F:metal ion binding"/>
    <property type="evidence" value="ECO:0007669"/>
    <property type="project" value="UniProtKB-KW"/>
</dbReference>